<gene>
    <name evidence="1" type="ORF">COT52_02895</name>
</gene>
<comment type="caution">
    <text evidence="1">The sequence shown here is derived from an EMBL/GenBank/DDBJ whole genome shotgun (WGS) entry which is preliminary data.</text>
</comment>
<dbReference type="EMBL" id="PEYW01000042">
    <property type="protein sequence ID" value="PIS20600.1"/>
    <property type="molecule type" value="Genomic_DNA"/>
</dbReference>
<evidence type="ECO:0000313" key="2">
    <source>
        <dbReference type="Proteomes" id="UP000231414"/>
    </source>
</evidence>
<organism evidence="1 2">
    <name type="scientific">candidate division WWE3 bacterium CG08_land_8_20_14_0_20_43_13</name>
    <dbReference type="NCBI Taxonomy" id="1975087"/>
    <lineage>
        <taxon>Bacteria</taxon>
        <taxon>Katanobacteria</taxon>
    </lineage>
</organism>
<sequence length="41" mass="4820">KRFFKEKDRVRLEPANAKMEPIYAVNVAIQGRVTGVVRRYL</sequence>
<evidence type="ECO:0000313" key="1">
    <source>
        <dbReference type="EMBL" id="PIS20600.1"/>
    </source>
</evidence>
<dbReference type="Proteomes" id="UP000231414">
    <property type="component" value="Unassembled WGS sequence"/>
</dbReference>
<protein>
    <submittedName>
        <fullName evidence="1">Repressor LexA</fullName>
    </submittedName>
</protein>
<dbReference type="SUPFAM" id="SSF51306">
    <property type="entry name" value="LexA/Signal peptidase"/>
    <property type="match status" value="1"/>
</dbReference>
<dbReference type="Gene3D" id="2.10.109.10">
    <property type="entry name" value="Umud Fragment, subunit A"/>
    <property type="match status" value="1"/>
</dbReference>
<reference evidence="2" key="1">
    <citation type="submission" date="2017-09" db="EMBL/GenBank/DDBJ databases">
        <title>Depth-based differentiation of microbial function through sediment-hosted aquifers and enrichment of novel symbionts in the deep terrestrial subsurface.</title>
        <authorList>
            <person name="Probst A.J."/>
            <person name="Ladd B."/>
            <person name="Jarett J.K."/>
            <person name="Geller-Mcgrath D.E."/>
            <person name="Sieber C.M.K."/>
            <person name="Emerson J.B."/>
            <person name="Anantharaman K."/>
            <person name="Thomas B.C."/>
            <person name="Malmstrom R."/>
            <person name="Stieglmeier M."/>
            <person name="Klingl A."/>
            <person name="Woyke T."/>
            <person name="Ryan C.M."/>
            <person name="Banfield J.F."/>
        </authorList>
    </citation>
    <scope>NUCLEOTIDE SEQUENCE [LARGE SCALE GENOMIC DNA]</scope>
</reference>
<proteinExistence type="predicted"/>
<dbReference type="InterPro" id="IPR036286">
    <property type="entry name" value="LexA/Signal_pep-like_sf"/>
</dbReference>
<dbReference type="AlphaFoldDB" id="A0A2H0X6P8"/>
<feature type="non-terminal residue" evidence="1">
    <location>
        <position position="1"/>
    </location>
</feature>
<name>A0A2H0X6P8_UNCKA</name>
<accession>A0A2H0X6P8</accession>